<dbReference type="OrthoDB" id="157184at2"/>
<feature type="transmembrane region" description="Helical" evidence="7">
    <location>
        <begin position="142"/>
        <end position="163"/>
    </location>
</feature>
<organism evidence="9 10">
    <name type="scientific">Lachnoclostridium phytofermentans (strain ATCC 700394 / DSM 18823 / ISDg)</name>
    <name type="common">Clostridium phytofermentans</name>
    <dbReference type="NCBI Taxonomy" id="357809"/>
    <lineage>
        <taxon>Bacteria</taxon>
        <taxon>Bacillati</taxon>
        <taxon>Bacillota</taxon>
        <taxon>Clostridia</taxon>
        <taxon>Lachnospirales</taxon>
        <taxon>Lachnospiraceae</taxon>
    </lineage>
</organism>
<dbReference type="InterPro" id="IPR000515">
    <property type="entry name" value="MetI-like"/>
</dbReference>
<dbReference type="STRING" id="357809.Cphy_1710"/>
<name>A9KRK8_LACP7</name>
<evidence type="ECO:0000256" key="4">
    <source>
        <dbReference type="ARBA" id="ARBA00022692"/>
    </source>
</evidence>
<comment type="similarity">
    <text evidence="7">Belongs to the binding-protein-dependent transport system permease family.</text>
</comment>
<dbReference type="HOGENOM" id="CLU_016047_1_0_9"/>
<proteinExistence type="inferred from homology"/>
<dbReference type="GO" id="GO:0055085">
    <property type="term" value="P:transmembrane transport"/>
    <property type="evidence" value="ECO:0007669"/>
    <property type="project" value="InterPro"/>
</dbReference>
<evidence type="ECO:0000256" key="3">
    <source>
        <dbReference type="ARBA" id="ARBA00022475"/>
    </source>
</evidence>
<dbReference type="KEGG" id="cpy:Cphy_1710"/>
<feature type="transmembrane region" description="Helical" evidence="7">
    <location>
        <begin position="110"/>
        <end position="130"/>
    </location>
</feature>
<dbReference type="Proteomes" id="UP000000370">
    <property type="component" value="Chromosome"/>
</dbReference>
<evidence type="ECO:0000256" key="5">
    <source>
        <dbReference type="ARBA" id="ARBA00022989"/>
    </source>
</evidence>
<feature type="transmembrane region" description="Helical" evidence="7">
    <location>
        <begin position="184"/>
        <end position="209"/>
    </location>
</feature>
<keyword evidence="4 7" id="KW-0812">Transmembrane</keyword>
<dbReference type="AlphaFoldDB" id="A9KRK8"/>
<keyword evidence="3" id="KW-1003">Cell membrane</keyword>
<dbReference type="GO" id="GO:0005886">
    <property type="term" value="C:plasma membrane"/>
    <property type="evidence" value="ECO:0007669"/>
    <property type="project" value="UniProtKB-SubCell"/>
</dbReference>
<evidence type="ECO:0000313" key="9">
    <source>
        <dbReference type="EMBL" id="ABX42082.1"/>
    </source>
</evidence>
<gene>
    <name evidence="9" type="ordered locus">Cphy_1710</name>
</gene>
<evidence type="ECO:0000259" key="8">
    <source>
        <dbReference type="PROSITE" id="PS50928"/>
    </source>
</evidence>
<evidence type="ECO:0000256" key="6">
    <source>
        <dbReference type="ARBA" id="ARBA00023136"/>
    </source>
</evidence>
<evidence type="ECO:0000313" key="10">
    <source>
        <dbReference type="Proteomes" id="UP000000370"/>
    </source>
</evidence>
<reference evidence="10" key="1">
    <citation type="submission" date="2007-11" db="EMBL/GenBank/DDBJ databases">
        <title>Complete genome sequence of Clostridium phytofermentans ISDg.</title>
        <authorList>
            <person name="Leschine S.B."/>
            <person name="Warnick T.A."/>
            <person name="Blanchard J.L."/>
            <person name="Schnell D.J."/>
            <person name="Petit E.L."/>
            <person name="LaTouf W.G."/>
            <person name="Copeland A."/>
            <person name="Lucas S."/>
            <person name="Lapidus A."/>
            <person name="Barry K."/>
            <person name="Glavina del Rio T."/>
            <person name="Dalin E."/>
            <person name="Tice H."/>
            <person name="Pitluck S."/>
            <person name="Kiss H."/>
            <person name="Brettin T."/>
            <person name="Bruce D."/>
            <person name="Detter J.C."/>
            <person name="Han C."/>
            <person name="Kuske C."/>
            <person name="Schmutz J."/>
            <person name="Larimer F."/>
            <person name="Land M."/>
            <person name="Hauser L."/>
            <person name="Kyrpides N."/>
            <person name="Kim E.A."/>
            <person name="Richardson P."/>
        </authorList>
    </citation>
    <scope>NUCLEOTIDE SEQUENCE [LARGE SCALE GENOMIC DNA]</scope>
    <source>
        <strain evidence="10">ATCC 700394 / DSM 18823 / ISDg</strain>
    </source>
</reference>
<dbReference type="InterPro" id="IPR035906">
    <property type="entry name" value="MetI-like_sf"/>
</dbReference>
<protein>
    <submittedName>
        <fullName evidence="9">Binding-protein-dependent transport systems inner membrane component</fullName>
    </submittedName>
</protein>
<dbReference type="PANTHER" id="PTHR43744:SF9">
    <property type="entry name" value="POLYGALACTURONAN_RHAMNOGALACTURONAN TRANSPORT SYSTEM PERMEASE PROTEIN YTCP"/>
    <property type="match status" value="1"/>
</dbReference>
<keyword evidence="10" id="KW-1185">Reference proteome</keyword>
<dbReference type="Gene3D" id="1.10.3720.10">
    <property type="entry name" value="MetI-like"/>
    <property type="match status" value="1"/>
</dbReference>
<comment type="subcellular location">
    <subcellularLocation>
        <location evidence="1 7">Cell membrane</location>
        <topology evidence="1 7">Multi-pass membrane protein</topology>
    </subcellularLocation>
</comment>
<feature type="transmembrane region" description="Helical" evidence="7">
    <location>
        <begin position="12"/>
        <end position="38"/>
    </location>
</feature>
<feature type="transmembrane region" description="Helical" evidence="7">
    <location>
        <begin position="264"/>
        <end position="285"/>
    </location>
</feature>
<dbReference type="eggNOG" id="COG0395">
    <property type="taxonomic scope" value="Bacteria"/>
</dbReference>
<dbReference type="PANTHER" id="PTHR43744">
    <property type="entry name" value="ABC TRANSPORTER PERMEASE PROTEIN MG189-RELATED-RELATED"/>
    <property type="match status" value="1"/>
</dbReference>
<feature type="transmembrane region" description="Helical" evidence="7">
    <location>
        <begin position="75"/>
        <end position="98"/>
    </location>
</feature>
<accession>A9KRK8</accession>
<feature type="domain" description="ABC transmembrane type-1" evidence="8">
    <location>
        <begin position="75"/>
        <end position="285"/>
    </location>
</feature>
<dbReference type="RefSeq" id="WP_012199736.1">
    <property type="nucleotide sequence ID" value="NC_010001.1"/>
</dbReference>
<dbReference type="CDD" id="cd06261">
    <property type="entry name" value="TM_PBP2"/>
    <property type="match status" value="1"/>
</dbReference>
<sequence precursor="true">MKKKNKKSKLVSICIHITFLITCLLIIIPFVLTIGISISSEKDIYTYGYRIIPKNIDLSAYKLLFSAPEVIVNSYLVTILVVVIGAPLGLVMTAMIGYVISRKDYRYKKILTFFVVFTMLFSGGMVSYYMTMTKVLHVQNSLWALILPGLVSAYYIILMRGFMSDIPMEIIESSKIDGASEIKTFTKIILPLSKPALATIGLFMAFNYWNEWYNALLFMDGNKLVPLQLLLVRMLNSVDAMTSNPQVLQQMMMSGMDISTIPTLTLRMATAIVAVGPMLLVFPFFQKYFTKGITLGSVKG</sequence>
<dbReference type="SUPFAM" id="SSF161098">
    <property type="entry name" value="MetI-like"/>
    <property type="match status" value="1"/>
</dbReference>
<dbReference type="Pfam" id="PF00528">
    <property type="entry name" value="BPD_transp_1"/>
    <property type="match status" value="1"/>
</dbReference>
<keyword evidence="6 7" id="KW-0472">Membrane</keyword>
<keyword evidence="2 7" id="KW-0813">Transport</keyword>
<dbReference type="EMBL" id="CP000885">
    <property type="protein sequence ID" value="ABX42082.1"/>
    <property type="molecule type" value="Genomic_DNA"/>
</dbReference>
<dbReference type="PROSITE" id="PS50928">
    <property type="entry name" value="ABC_TM1"/>
    <property type="match status" value="1"/>
</dbReference>
<evidence type="ECO:0000256" key="7">
    <source>
        <dbReference type="RuleBase" id="RU363032"/>
    </source>
</evidence>
<evidence type="ECO:0000256" key="2">
    <source>
        <dbReference type="ARBA" id="ARBA00022448"/>
    </source>
</evidence>
<evidence type="ECO:0000256" key="1">
    <source>
        <dbReference type="ARBA" id="ARBA00004651"/>
    </source>
</evidence>
<keyword evidence="5 7" id="KW-1133">Transmembrane helix</keyword>